<dbReference type="Proteomes" id="UP000183371">
    <property type="component" value="Unassembled WGS sequence"/>
</dbReference>
<gene>
    <name evidence="1" type="ORF">SAMN05444141_101560</name>
</gene>
<dbReference type="InterPro" id="IPR036388">
    <property type="entry name" value="WH-like_DNA-bd_sf"/>
</dbReference>
<sequence length="298" mass="32712">MTTADKRKWSYVPIGIYGDPELSPRDKEVMGVLCSSTNRFGVCCRSMVQIAELLRVGRTTVHRAIHKLMKAGWLERSGGKRKNGGDCSFTYRVIHKDLPEDNQGDLLEPDLEEEAARLEINCFKNGQTLSAQADTYYNELNITIDDEEAAASRVNGEKSDVPTPAKPHADGSFKRYANEVVSTLARLKPGLDVGRMAGGINPIMGWFTVGCDLDQDVKPALAIVLERAPSLPNSLNYFTKAIVSAMKSRKELSQINPNYKNFGAQAAAKRVKERDASRERCNAAIDELSAEFAAGGAL</sequence>
<proteinExistence type="predicted"/>
<evidence type="ECO:0000313" key="1">
    <source>
        <dbReference type="EMBL" id="SFT43937.1"/>
    </source>
</evidence>
<evidence type="ECO:0000313" key="2">
    <source>
        <dbReference type="Proteomes" id="UP000183371"/>
    </source>
</evidence>
<dbReference type="RefSeq" id="WP_083416492.1">
    <property type="nucleotide sequence ID" value="NZ_FPBD01000001.1"/>
</dbReference>
<name>A0A1I6Y0M1_9HYPH</name>
<organism evidence="1 2">
    <name type="scientific">Pseudovibrio denitrificans</name>
    <dbReference type="NCBI Taxonomy" id="258256"/>
    <lineage>
        <taxon>Bacteria</taxon>
        <taxon>Pseudomonadati</taxon>
        <taxon>Pseudomonadota</taxon>
        <taxon>Alphaproteobacteria</taxon>
        <taxon>Hyphomicrobiales</taxon>
        <taxon>Stappiaceae</taxon>
        <taxon>Pseudovibrio</taxon>
    </lineage>
</organism>
<accession>A0A1I6Y0M1</accession>
<reference evidence="2" key="1">
    <citation type="submission" date="2016-10" db="EMBL/GenBank/DDBJ databases">
        <authorList>
            <person name="Varghese N."/>
            <person name="Submissions S."/>
        </authorList>
    </citation>
    <scope>NUCLEOTIDE SEQUENCE [LARGE SCALE GENOMIC DNA]</scope>
    <source>
        <strain evidence="2">DSM 17465</strain>
    </source>
</reference>
<dbReference type="AlphaFoldDB" id="A0A1I6Y0M1"/>
<keyword evidence="2" id="KW-1185">Reference proteome</keyword>
<dbReference type="SUPFAM" id="SSF46785">
    <property type="entry name" value="Winged helix' DNA-binding domain"/>
    <property type="match status" value="1"/>
</dbReference>
<dbReference type="Gene3D" id="1.10.10.10">
    <property type="entry name" value="Winged helix-like DNA-binding domain superfamily/Winged helix DNA-binding domain"/>
    <property type="match status" value="1"/>
</dbReference>
<protein>
    <submittedName>
        <fullName evidence="1">Helix-turn-helix domain-containing protein</fullName>
    </submittedName>
</protein>
<dbReference type="InterPro" id="IPR036390">
    <property type="entry name" value="WH_DNA-bd_sf"/>
</dbReference>
<dbReference type="Pfam" id="PF13730">
    <property type="entry name" value="HTH_36"/>
    <property type="match status" value="1"/>
</dbReference>
<dbReference type="EMBL" id="FPBD01000001">
    <property type="protein sequence ID" value="SFT43937.1"/>
    <property type="molecule type" value="Genomic_DNA"/>
</dbReference>